<dbReference type="OrthoDB" id="6492456at2759"/>
<dbReference type="EMBL" id="JAPWDV010000003">
    <property type="protein sequence ID" value="KAJ6217841.1"/>
    <property type="molecule type" value="Genomic_DNA"/>
</dbReference>
<organism evidence="2 3">
    <name type="scientific">Blomia tropicalis</name>
    <name type="common">Mite</name>
    <dbReference type="NCBI Taxonomy" id="40697"/>
    <lineage>
        <taxon>Eukaryota</taxon>
        <taxon>Metazoa</taxon>
        <taxon>Ecdysozoa</taxon>
        <taxon>Arthropoda</taxon>
        <taxon>Chelicerata</taxon>
        <taxon>Arachnida</taxon>
        <taxon>Acari</taxon>
        <taxon>Acariformes</taxon>
        <taxon>Sarcoptiformes</taxon>
        <taxon>Astigmata</taxon>
        <taxon>Glycyphagoidea</taxon>
        <taxon>Echimyopodidae</taxon>
        <taxon>Blomia</taxon>
    </lineage>
</organism>
<dbReference type="Proteomes" id="UP001142055">
    <property type="component" value="Chromosome 3"/>
</dbReference>
<evidence type="ECO:0000256" key="1">
    <source>
        <dbReference type="SAM" id="SignalP"/>
    </source>
</evidence>
<evidence type="ECO:0000313" key="3">
    <source>
        <dbReference type="Proteomes" id="UP001142055"/>
    </source>
</evidence>
<reference evidence="2" key="1">
    <citation type="submission" date="2022-12" db="EMBL/GenBank/DDBJ databases">
        <title>Genome assemblies of Blomia tropicalis.</title>
        <authorList>
            <person name="Cui Y."/>
        </authorList>
    </citation>
    <scope>NUCLEOTIDE SEQUENCE</scope>
    <source>
        <tissue evidence="2">Adult mites</tissue>
    </source>
</reference>
<gene>
    <name evidence="2" type="ORF">RDWZM_008998</name>
</gene>
<keyword evidence="3" id="KW-1185">Reference proteome</keyword>
<keyword evidence="1" id="KW-0732">Signal</keyword>
<feature type="signal peptide" evidence="1">
    <location>
        <begin position="1"/>
        <end position="21"/>
    </location>
</feature>
<proteinExistence type="predicted"/>
<feature type="chain" id="PRO_5040496792" evidence="1">
    <location>
        <begin position="22"/>
        <end position="258"/>
    </location>
</feature>
<dbReference type="OMA" id="HTWCLMK"/>
<protein>
    <submittedName>
        <fullName evidence="2">Uncharacterized protein</fullName>
    </submittedName>
</protein>
<sequence length="258" mass="29962">MFFRLIIGLCFFILYYGQTEAISSYWTPIIPSFCSSRVSTNITAALLRCDTLMDKELSKIFDNCVRSVYRLSDGEKLSKPKLCYYARSGNRLDQCKMMKYRNEGITLQELVDREQEHTWCLMKIAQPLGWERLCSDNSEDIAYNKARSSSIQNCETRFQIVTKPIRECYNEEVLLKNIGIMQKGNGLDQSTSSSLDHDKTKPAACLSFQYSRRIWKCLARKEGNQNLQRQANQYVACLRNIRQTSNKPLKPIKNQLIR</sequence>
<name>A0A9Q0RLY1_BLOTA</name>
<evidence type="ECO:0000313" key="2">
    <source>
        <dbReference type="EMBL" id="KAJ6217841.1"/>
    </source>
</evidence>
<comment type="caution">
    <text evidence="2">The sequence shown here is derived from an EMBL/GenBank/DDBJ whole genome shotgun (WGS) entry which is preliminary data.</text>
</comment>
<accession>A0A9Q0RLY1</accession>
<dbReference type="AlphaFoldDB" id="A0A9Q0RLY1"/>